<dbReference type="AlphaFoldDB" id="A0A8S2EU54"/>
<sequence length="299" mass="34940">MSSDLTAPPQKTREIQNHIYDSTRWNTFQFHDNDIIVATYGKSGTTWMQQIVLQLIYNGQADLNVSELSPWIDCAFGQSRNQTTENLQEQHRRCLKTQLPVDALVFSSKAKYIYVARDGRDIAWSRFNHFSNISESAHKMFENVKGSTYERPATNVVEFYHDWLNKDGFPNLPFWQHIRSWWNIRHQPNVLLVHFQQLKNDLPGQIQRIAKFLDIKTDDDLKWNEIVEHCTFDYMKEHSDLFVPGKMSGAGSKTFIYKGTNGRWKDLLTDGDCREYEKIAEEQLGKEAAHWLATGDMEK</sequence>
<evidence type="ECO:0000256" key="2">
    <source>
        <dbReference type="ARBA" id="ARBA00022679"/>
    </source>
</evidence>
<dbReference type="Gene3D" id="3.40.50.300">
    <property type="entry name" value="P-loop containing nucleotide triphosphate hydrolases"/>
    <property type="match status" value="1"/>
</dbReference>
<dbReference type="SUPFAM" id="SSF52540">
    <property type="entry name" value="P-loop containing nucleoside triphosphate hydrolases"/>
    <property type="match status" value="1"/>
</dbReference>
<name>A0A8S2EU54_9BILA</name>
<comment type="similarity">
    <text evidence="1">Belongs to the sulfotransferase 1 family.</text>
</comment>
<dbReference type="EMBL" id="CAJOBA010037711">
    <property type="protein sequence ID" value="CAF4047256.1"/>
    <property type="molecule type" value="Genomic_DNA"/>
</dbReference>
<dbReference type="Proteomes" id="UP000682733">
    <property type="component" value="Unassembled WGS sequence"/>
</dbReference>
<protein>
    <recommendedName>
        <fullName evidence="3">Sulfotransferase domain-containing protein</fullName>
    </recommendedName>
</protein>
<dbReference type="InterPro" id="IPR027417">
    <property type="entry name" value="P-loop_NTPase"/>
</dbReference>
<accession>A0A8S2EU54</accession>
<dbReference type="Pfam" id="PF00685">
    <property type="entry name" value="Sulfotransfer_1"/>
    <property type="match status" value="1"/>
</dbReference>
<reference evidence="4" key="1">
    <citation type="submission" date="2021-02" db="EMBL/GenBank/DDBJ databases">
        <authorList>
            <person name="Nowell W R."/>
        </authorList>
    </citation>
    <scope>NUCLEOTIDE SEQUENCE</scope>
</reference>
<dbReference type="GO" id="GO:0008146">
    <property type="term" value="F:sulfotransferase activity"/>
    <property type="evidence" value="ECO:0007669"/>
    <property type="project" value="InterPro"/>
</dbReference>
<evidence type="ECO:0000313" key="4">
    <source>
        <dbReference type="EMBL" id="CAF1239761.1"/>
    </source>
</evidence>
<evidence type="ECO:0000313" key="6">
    <source>
        <dbReference type="Proteomes" id="UP000677228"/>
    </source>
</evidence>
<dbReference type="EMBL" id="CAJNOK010016164">
    <property type="protein sequence ID" value="CAF1239761.1"/>
    <property type="molecule type" value="Genomic_DNA"/>
</dbReference>
<organism evidence="4 6">
    <name type="scientific">Didymodactylos carnosus</name>
    <dbReference type="NCBI Taxonomy" id="1234261"/>
    <lineage>
        <taxon>Eukaryota</taxon>
        <taxon>Metazoa</taxon>
        <taxon>Spiralia</taxon>
        <taxon>Gnathifera</taxon>
        <taxon>Rotifera</taxon>
        <taxon>Eurotatoria</taxon>
        <taxon>Bdelloidea</taxon>
        <taxon>Philodinida</taxon>
        <taxon>Philodinidae</taxon>
        <taxon>Didymodactylos</taxon>
    </lineage>
</organism>
<comment type="caution">
    <text evidence="4">The sequence shown here is derived from an EMBL/GenBank/DDBJ whole genome shotgun (WGS) entry which is preliminary data.</text>
</comment>
<proteinExistence type="inferred from homology"/>
<gene>
    <name evidence="4" type="ORF">OVA965_LOCUS25767</name>
    <name evidence="5" type="ORF">TMI583_LOCUS26498</name>
</gene>
<dbReference type="InterPro" id="IPR000863">
    <property type="entry name" value="Sulfotransferase_dom"/>
</dbReference>
<keyword evidence="2" id="KW-0808">Transferase</keyword>
<evidence type="ECO:0000313" key="5">
    <source>
        <dbReference type="EMBL" id="CAF4047256.1"/>
    </source>
</evidence>
<evidence type="ECO:0000256" key="1">
    <source>
        <dbReference type="ARBA" id="ARBA00005771"/>
    </source>
</evidence>
<evidence type="ECO:0000259" key="3">
    <source>
        <dbReference type="Pfam" id="PF00685"/>
    </source>
</evidence>
<dbReference type="Proteomes" id="UP000677228">
    <property type="component" value="Unassembled WGS sequence"/>
</dbReference>
<feature type="domain" description="Sulfotransferase" evidence="3">
    <location>
        <begin position="32"/>
        <end position="285"/>
    </location>
</feature>
<dbReference type="PANTHER" id="PTHR11783">
    <property type="entry name" value="SULFOTRANSFERASE SULT"/>
    <property type="match status" value="1"/>
</dbReference>